<dbReference type="Proteomes" id="UP000199202">
    <property type="component" value="Unassembled WGS sequence"/>
</dbReference>
<keyword evidence="2" id="KW-1185">Reference proteome</keyword>
<gene>
    <name evidence="1" type="ORF">SAMN05421869_14958</name>
</gene>
<reference evidence="1 2" key="1">
    <citation type="submission" date="2016-10" db="EMBL/GenBank/DDBJ databases">
        <authorList>
            <person name="de Groot N.N."/>
        </authorList>
    </citation>
    <scope>NUCLEOTIDE SEQUENCE [LARGE SCALE GENOMIC DNA]</scope>
    <source>
        <strain evidence="1 2">CGMCC 4.6533</strain>
    </source>
</reference>
<dbReference type="Pfam" id="PF13602">
    <property type="entry name" value="ADH_zinc_N_2"/>
    <property type="match status" value="1"/>
</dbReference>
<dbReference type="AlphaFoldDB" id="A0A1G9URB2"/>
<dbReference type="STRING" id="633440.SAMN05421869_14958"/>
<dbReference type="Gene3D" id="3.90.180.10">
    <property type="entry name" value="Medium-chain alcohol dehydrogenases, catalytic domain"/>
    <property type="match status" value="1"/>
</dbReference>
<sequence length="116" mass="11991">MVIDPVGGQIRTQSLALMPPGGRLIAAGNASGDWDHTINDTQLWLGSVTIAGFNAGAFLPTHPDLMQPALHAARTAIAAGLGDTAVETLPLSHAAHAHQRMEDRDVAGRLALAAQA</sequence>
<accession>A0A1G9URB2</accession>
<evidence type="ECO:0000313" key="2">
    <source>
        <dbReference type="Proteomes" id="UP000199202"/>
    </source>
</evidence>
<evidence type="ECO:0000313" key="1">
    <source>
        <dbReference type="EMBL" id="SDM62394.1"/>
    </source>
</evidence>
<dbReference type="InterPro" id="IPR036291">
    <property type="entry name" value="NAD(P)-bd_dom_sf"/>
</dbReference>
<name>A0A1G9URB2_9ACTN</name>
<dbReference type="Gene3D" id="3.40.50.720">
    <property type="entry name" value="NAD(P)-binding Rossmann-like Domain"/>
    <property type="match status" value="1"/>
</dbReference>
<proteinExistence type="predicted"/>
<dbReference type="SUPFAM" id="SSF51735">
    <property type="entry name" value="NAD(P)-binding Rossmann-fold domains"/>
    <property type="match status" value="1"/>
</dbReference>
<dbReference type="EMBL" id="FNDJ01000049">
    <property type="protein sequence ID" value="SDM62394.1"/>
    <property type="molecule type" value="Genomic_DNA"/>
</dbReference>
<organism evidence="1 2">
    <name type="scientific">Nonomuraea jiangxiensis</name>
    <dbReference type="NCBI Taxonomy" id="633440"/>
    <lineage>
        <taxon>Bacteria</taxon>
        <taxon>Bacillati</taxon>
        <taxon>Actinomycetota</taxon>
        <taxon>Actinomycetes</taxon>
        <taxon>Streptosporangiales</taxon>
        <taxon>Streptosporangiaceae</taxon>
        <taxon>Nonomuraea</taxon>
    </lineage>
</organism>
<protein>
    <submittedName>
        <fullName evidence="1">NADPH2:quinone reductase</fullName>
    </submittedName>
</protein>